<dbReference type="Pfam" id="PF02321">
    <property type="entry name" value="OEP"/>
    <property type="match status" value="2"/>
</dbReference>
<dbReference type="GO" id="GO:0015562">
    <property type="term" value="F:efflux transmembrane transporter activity"/>
    <property type="evidence" value="ECO:0007669"/>
    <property type="project" value="InterPro"/>
</dbReference>
<keyword evidence="11" id="KW-1185">Reference proteome</keyword>
<gene>
    <name evidence="10" type="ORF">SAMN05421788_107296</name>
</gene>
<dbReference type="PANTHER" id="PTHR30026:SF23">
    <property type="entry name" value="TO APRF-PUTATIVE OUTER MEMBRANE EFFLUX PROTEIN OR SECRETED ALKALINE PHOSPHATASE-RELATED"/>
    <property type="match status" value="1"/>
</dbReference>
<feature type="chain" id="PRO_5013043343" evidence="9">
    <location>
        <begin position="25"/>
        <end position="445"/>
    </location>
</feature>
<accession>A0A1N7QXT7</accession>
<dbReference type="STRING" id="477680.SAMN05421788_107296"/>
<evidence type="ECO:0000313" key="10">
    <source>
        <dbReference type="EMBL" id="SIT27693.1"/>
    </source>
</evidence>
<dbReference type="InterPro" id="IPR003423">
    <property type="entry name" value="OMP_efflux"/>
</dbReference>
<evidence type="ECO:0000256" key="1">
    <source>
        <dbReference type="ARBA" id="ARBA00004442"/>
    </source>
</evidence>
<sequence length="445" mass="50831">MSIPRLWLSTLCMCLPITVFCQNAQLPTYEMHVSLNEIWDRAEKNNKALLAQNQKLVQSEEEVIQSKREQLPELGLAGNVARVTNMPVYTHGLFNGPDMFPVLHYTYTLGGEAQFLLYNGGKVKRNIEIEKIKHEVATEIRNSTRNEMRFKAASWYLTLKRSYFFRTLLREDIKEQEKLLLQIREMHKNGVVLKTDVLRAELRLSNQQMNLKEVENNIIIGSAQLDVVSGLPDSVIIVPDTLPRQIASPLLAGNETTQVNSALANDFTYKIAEAELAGSKLQLKQVQANLSPKVGLFADFKYSYPQIFLYPYEGAIYSIGLYGVKVSMPLSELYRNKHRVAAARSSIVQKEIQLSDKRDELAVQVKQLYIKYNESLERIDVAKTSIKRAEENLRIFRETYLNQLSLMTDLLDAENQLLQARFDLASANIASDMLYYQLQKTIGIL</sequence>
<protein>
    <submittedName>
        <fullName evidence="10">Outer membrane protein TolC</fullName>
    </submittedName>
</protein>
<evidence type="ECO:0000256" key="8">
    <source>
        <dbReference type="SAM" id="Coils"/>
    </source>
</evidence>
<dbReference type="Proteomes" id="UP000186917">
    <property type="component" value="Unassembled WGS sequence"/>
</dbReference>
<dbReference type="GO" id="GO:0015288">
    <property type="term" value="F:porin activity"/>
    <property type="evidence" value="ECO:0007669"/>
    <property type="project" value="TreeGrafter"/>
</dbReference>
<dbReference type="PANTHER" id="PTHR30026">
    <property type="entry name" value="OUTER MEMBRANE PROTEIN TOLC"/>
    <property type="match status" value="1"/>
</dbReference>
<dbReference type="Gene3D" id="1.20.1600.10">
    <property type="entry name" value="Outer membrane efflux proteins (OEP)"/>
    <property type="match status" value="1"/>
</dbReference>
<keyword evidence="7" id="KW-0998">Cell outer membrane</keyword>
<evidence type="ECO:0000256" key="5">
    <source>
        <dbReference type="ARBA" id="ARBA00022692"/>
    </source>
</evidence>
<keyword evidence="4" id="KW-1134">Transmembrane beta strand</keyword>
<organism evidence="10 11">
    <name type="scientific">Filimonas lacunae</name>
    <dbReference type="NCBI Taxonomy" id="477680"/>
    <lineage>
        <taxon>Bacteria</taxon>
        <taxon>Pseudomonadati</taxon>
        <taxon>Bacteroidota</taxon>
        <taxon>Chitinophagia</taxon>
        <taxon>Chitinophagales</taxon>
        <taxon>Chitinophagaceae</taxon>
        <taxon>Filimonas</taxon>
    </lineage>
</organism>
<evidence type="ECO:0000256" key="4">
    <source>
        <dbReference type="ARBA" id="ARBA00022452"/>
    </source>
</evidence>
<comment type="similarity">
    <text evidence="2">Belongs to the outer membrane factor (OMF) (TC 1.B.17) family.</text>
</comment>
<feature type="coiled-coil region" evidence="8">
    <location>
        <begin position="372"/>
        <end position="399"/>
    </location>
</feature>
<feature type="signal peptide" evidence="9">
    <location>
        <begin position="1"/>
        <end position="24"/>
    </location>
</feature>
<keyword evidence="5" id="KW-0812">Transmembrane</keyword>
<evidence type="ECO:0000256" key="2">
    <source>
        <dbReference type="ARBA" id="ARBA00007613"/>
    </source>
</evidence>
<dbReference type="GO" id="GO:0009279">
    <property type="term" value="C:cell outer membrane"/>
    <property type="evidence" value="ECO:0007669"/>
    <property type="project" value="UniProtKB-SubCell"/>
</dbReference>
<dbReference type="AlphaFoldDB" id="A0A1N7QXT7"/>
<dbReference type="SUPFAM" id="SSF56954">
    <property type="entry name" value="Outer membrane efflux proteins (OEP)"/>
    <property type="match status" value="1"/>
</dbReference>
<evidence type="ECO:0000256" key="6">
    <source>
        <dbReference type="ARBA" id="ARBA00023136"/>
    </source>
</evidence>
<name>A0A1N7QXT7_9BACT</name>
<evidence type="ECO:0000313" key="11">
    <source>
        <dbReference type="Proteomes" id="UP000186917"/>
    </source>
</evidence>
<dbReference type="InterPro" id="IPR051906">
    <property type="entry name" value="TolC-like"/>
</dbReference>
<dbReference type="GO" id="GO:1990281">
    <property type="term" value="C:efflux pump complex"/>
    <property type="evidence" value="ECO:0007669"/>
    <property type="project" value="TreeGrafter"/>
</dbReference>
<reference evidence="11" key="1">
    <citation type="submission" date="2017-01" db="EMBL/GenBank/DDBJ databases">
        <authorList>
            <person name="Varghese N."/>
            <person name="Submissions S."/>
        </authorList>
    </citation>
    <scope>NUCLEOTIDE SEQUENCE [LARGE SCALE GENOMIC DNA]</scope>
    <source>
        <strain evidence="11">DSM 21054</strain>
    </source>
</reference>
<evidence type="ECO:0000256" key="9">
    <source>
        <dbReference type="SAM" id="SignalP"/>
    </source>
</evidence>
<evidence type="ECO:0000256" key="7">
    <source>
        <dbReference type="ARBA" id="ARBA00023237"/>
    </source>
</evidence>
<keyword evidence="6" id="KW-0472">Membrane</keyword>
<keyword evidence="9" id="KW-0732">Signal</keyword>
<dbReference type="EMBL" id="FTOR01000007">
    <property type="protein sequence ID" value="SIT27693.1"/>
    <property type="molecule type" value="Genomic_DNA"/>
</dbReference>
<comment type="subcellular location">
    <subcellularLocation>
        <location evidence="1">Cell outer membrane</location>
    </subcellularLocation>
</comment>
<evidence type="ECO:0000256" key="3">
    <source>
        <dbReference type="ARBA" id="ARBA00022448"/>
    </source>
</evidence>
<proteinExistence type="inferred from homology"/>
<keyword evidence="8" id="KW-0175">Coiled coil</keyword>
<keyword evidence="3" id="KW-0813">Transport</keyword>